<organism evidence="1 2">
    <name type="scientific">Bremerella cremea</name>
    <dbReference type="NCBI Taxonomy" id="1031537"/>
    <lineage>
        <taxon>Bacteria</taxon>
        <taxon>Pseudomonadati</taxon>
        <taxon>Planctomycetota</taxon>
        <taxon>Planctomycetia</taxon>
        <taxon>Pirellulales</taxon>
        <taxon>Pirellulaceae</taxon>
        <taxon>Bremerella</taxon>
    </lineage>
</organism>
<evidence type="ECO:0000313" key="1">
    <source>
        <dbReference type="EMBL" id="RCS47624.1"/>
    </source>
</evidence>
<evidence type="ECO:0000313" key="2">
    <source>
        <dbReference type="Proteomes" id="UP000253562"/>
    </source>
</evidence>
<dbReference type="Proteomes" id="UP000253562">
    <property type="component" value="Unassembled WGS sequence"/>
</dbReference>
<name>A0A368KSD0_9BACT</name>
<protein>
    <submittedName>
        <fullName evidence="1">Uncharacterized protein</fullName>
    </submittedName>
</protein>
<sequence length="97" mass="11162">MFWFYAACSPLDTRRPGFTWLRVAIRAKHIIMIVVRTLTPTLTMIRPVGLTIAATTIPLRRLEPNNLARNLPIKHHTIIPMAVSFANRWPLWLPLHG</sequence>
<dbReference type="AlphaFoldDB" id="A0A368KSD0"/>
<proteinExistence type="predicted"/>
<gene>
    <name evidence="1" type="ORF">DTL42_13955</name>
</gene>
<comment type="caution">
    <text evidence="1">The sequence shown here is derived from an EMBL/GenBank/DDBJ whole genome shotgun (WGS) entry which is preliminary data.</text>
</comment>
<accession>A0A368KSD0</accession>
<reference evidence="1 2" key="1">
    <citation type="submission" date="2018-07" db="EMBL/GenBank/DDBJ databases">
        <title>Comparative genomes isolates from brazilian mangrove.</title>
        <authorList>
            <person name="De Araujo J.E."/>
            <person name="Taketani R.G."/>
            <person name="Silva M.C.P."/>
            <person name="Lourenco M.V."/>
            <person name="Oliveira V.M."/>
            <person name="Andreote F.D."/>
        </authorList>
    </citation>
    <scope>NUCLEOTIDE SEQUENCE [LARGE SCALE GENOMIC DNA]</scope>
    <source>
        <strain evidence="1 2">HEX PRIS-MGV</strain>
    </source>
</reference>
<dbReference type="EMBL" id="QPEX01000028">
    <property type="protein sequence ID" value="RCS47624.1"/>
    <property type="molecule type" value="Genomic_DNA"/>
</dbReference>